<comment type="subcellular location">
    <subcellularLocation>
        <location evidence="2">Cell membrane</location>
        <topology evidence="2">Lipid-anchor</topology>
        <topology evidence="2">GPI-anchor</topology>
    </subcellularLocation>
</comment>
<evidence type="ECO:0000256" key="13">
    <source>
        <dbReference type="RuleBase" id="RU004335"/>
    </source>
</evidence>
<evidence type="ECO:0000256" key="9">
    <source>
        <dbReference type="ARBA" id="ARBA00023136"/>
    </source>
</evidence>
<keyword evidence="9" id="KW-0472">Membrane</keyword>
<evidence type="ECO:0000256" key="10">
    <source>
        <dbReference type="ARBA" id="ARBA00023157"/>
    </source>
</evidence>
<keyword evidence="6" id="KW-0449">Lipoprotein</keyword>
<comment type="similarity">
    <text evidence="3 13">Belongs to the glycosyl hydrolase 17 family.</text>
</comment>
<evidence type="ECO:0000313" key="17">
    <source>
        <dbReference type="Proteomes" id="UP000233837"/>
    </source>
</evidence>
<dbReference type="AlphaFoldDB" id="A0A2I0WKG9"/>
<dbReference type="Pfam" id="PF00332">
    <property type="entry name" value="Glyco_hydro_17"/>
    <property type="match status" value="1"/>
</dbReference>
<evidence type="ECO:0000256" key="3">
    <source>
        <dbReference type="ARBA" id="ARBA00008773"/>
    </source>
</evidence>
<organism evidence="16 17">
    <name type="scientific">Dendrobium catenatum</name>
    <dbReference type="NCBI Taxonomy" id="906689"/>
    <lineage>
        <taxon>Eukaryota</taxon>
        <taxon>Viridiplantae</taxon>
        <taxon>Streptophyta</taxon>
        <taxon>Embryophyta</taxon>
        <taxon>Tracheophyta</taxon>
        <taxon>Spermatophyta</taxon>
        <taxon>Magnoliopsida</taxon>
        <taxon>Liliopsida</taxon>
        <taxon>Asparagales</taxon>
        <taxon>Orchidaceae</taxon>
        <taxon>Epidendroideae</taxon>
        <taxon>Malaxideae</taxon>
        <taxon>Dendrobiinae</taxon>
        <taxon>Dendrobium</taxon>
    </lineage>
</organism>
<evidence type="ECO:0000256" key="2">
    <source>
        <dbReference type="ARBA" id="ARBA00004609"/>
    </source>
</evidence>
<dbReference type="PANTHER" id="PTHR32227">
    <property type="entry name" value="GLUCAN ENDO-1,3-BETA-GLUCOSIDASE BG1-RELATED-RELATED"/>
    <property type="match status" value="1"/>
</dbReference>
<dbReference type="Gene3D" id="1.20.58.1040">
    <property type="match status" value="1"/>
</dbReference>
<keyword evidence="11" id="KW-0325">Glycoprotein</keyword>
<keyword evidence="5" id="KW-1003">Cell membrane</keyword>
<dbReference type="Pfam" id="PF07983">
    <property type="entry name" value="X8"/>
    <property type="match status" value="1"/>
</dbReference>
<dbReference type="EC" id="3.2.1.39" evidence="4"/>
<dbReference type="InterPro" id="IPR012946">
    <property type="entry name" value="X8"/>
</dbReference>
<dbReference type="InterPro" id="IPR000490">
    <property type="entry name" value="Glyco_hydro_17"/>
</dbReference>
<keyword evidence="17" id="KW-1185">Reference proteome</keyword>
<dbReference type="EMBL" id="KZ502554">
    <property type="protein sequence ID" value="PKU76152.1"/>
    <property type="molecule type" value="Genomic_DNA"/>
</dbReference>
<dbReference type="Gene3D" id="3.20.20.80">
    <property type="entry name" value="Glycosidases"/>
    <property type="match status" value="1"/>
</dbReference>
<feature type="chain" id="PRO_5014151541" description="glucan endo-1,3-beta-D-glucosidase" evidence="14">
    <location>
        <begin position="23"/>
        <end position="492"/>
    </location>
</feature>
<reference evidence="16 17" key="2">
    <citation type="journal article" date="2017" name="Nature">
        <title>The Apostasia genome and the evolution of orchids.</title>
        <authorList>
            <person name="Zhang G.Q."/>
            <person name="Liu K.W."/>
            <person name="Li Z."/>
            <person name="Lohaus R."/>
            <person name="Hsiao Y.Y."/>
            <person name="Niu S.C."/>
            <person name="Wang J.Y."/>
            <person name="Lin Y.C."/>
            <person name="Xu Q."/>
            <person name="Chen L.J."/>
            <person name="Yoshida K."/>
            <person name="Fujiwara S."/>
            <person name="Wang Z.W."/>
            <person name="Zhang Y.Q."/>
            <person name="Mitsuda N."/>
            <person name="Wang M."/>
            <person name="Liu G.H."/>
            <person name="Pecoraro L."/>
            <person name="Huang H.X."/>
            <person name="Xiao X.J."/>
            <person name="Lin M."/>
            <person name="Wu X.Y."/>
            <person name="Wu W.L."/>
            <person name="Chen Y.Y."/>
            <person name="Chang S.B."/>
            <person name="Sakamoto S."/>
            <person name="Ohme-Takagi M."/>
            <person name="Yagi M."/>
            <person name="Zeng S.J."/>
            <person name="Shen C.Y."/>
            <person name="Yeh C.M."/>
            <person name="Luo Y.B."/>
            <person name="Tsai W.C."/>
            <person name="Van de Peer Y."/>
            <person name="Liu Z.J."/>
        </authorList>
    </citation>
    <scope>NUCLEOTIDE SEQUENCE [LARGE SCALE GENOMIC DNA]</scope>
    <source>
        <tissue evidence="16">The whole plant</tissue>
    </source>
</reference>
<dbReference type="GO" id="GO:0009506">
    <property type="term" value="C:plasmodesma"/>
    <property type="evidence" value="ECO:0007669"/>
    <property type="project" value="UniProtKB-ARBA"/>
</dbReference>
<accession>A0A2I0WKG9</accession>
<evidence type="ECO:0000256" key="5">
    <source>
        <dbReference type="ARBA" id="ARBA00022475"/>
    </source>
</evidence>
<dbReference type="SUPFAM" id="SSF51445">
    <property type="entry name" value="(Trans)glycosidases"/>
    <property type="match status" value="1"/>
</dbReference>
<keyword evidence="10" id="KW-1015">Disulfide bond</keyword>
<evidence type="ECO:0000256" key="8">
    <source>
        <dbReference type="ARBA" id="ARBA00022801"/>
    </source>
</evidence>
<dbReference type="SMART" id="SM00768">
    <property type="entry name" value="X8"/>
    <property type="match status" value="1"/>
</dbReference>
<dbReference type="GO" id="GO:0098552">
    <property type="term" value="C:side of membrane"/>
    <property type="evidence" value="ECO:0007669"/>
    <property type="project" value="UniProtKB-KW"/>
</dbReference>
<evidence type="ECO:0000256" key="1">
    <source>
        <dbReference type="ARBA" id="ARBA00000382"/>
    </source>
</evidence>
<dbReference type="GO" id="GO:0005886">
    <property type="term" value="C:plasma membrane"/>
    <property type="evidence" value="ECO:0007669"/>
    <property type="project" value="UniProtKB-SubCell"/>
</dbReference>
<dbReference type="GO" id="GO:0042973">
    <property type="term" value="F:glucan endo-1,3-beta-D-glucosidase activity"/>
    <property type="evidence" value="ECO:0007669"/>
    <property type="project" value="UniProtKB-EC"/>
</dbReference>
<dbReference type="InterPro" id="IPR017853">
    <property type="entry name" value="GH"/>
</dbReference>
<feature type="signal peptide" evidence="14">
    <location>
        <begin position="1"/>
        <end position="22"/>
    </location>
</feature>
<dbReference type="Proteomes" id="UP000233837">
    <property type="component" value="Unassembled WGS sequence"/>
</dbReference>
<name>A0A2I0WKG9_9ASPA</name>
<dbReference type="InterPro" id="IPR044965">
    <property type="entry name" value="Glyco_hydro_17_plant"/>
</dbReference>
<sequence>MAEAVHLLLLLLTFVFFSPVQSASKVLFHGLGVDYGQLGDNLPSPEASVALMHSLRSSAVKIYDANPEILRALSGSNLVVSVMVPNGLLPSIGTNQSAADAWVSSNIVPFYGSVRLRFLLVGNEILSNYASNSTFWPFLVPAMTRLHRSIRLFSLHGIKVSTPHAMDVLQSSFPPSSGRFRSDIAVLIIRPMLEFLRRTSSYFMIDAYPYFPWSENPNSISIDYALFQGNSSLYYHDPVTGLTYTNLLDQMLDAMAAAIAAEGFAEVRLGLAETGWPNAGDLDEIGANVHNAAIYNRKLAIRVAEQRGLRTPARPAAAIPVFVFSLYNEDLKTGPGTERHWGLLYPNGTAVYEVDLKGRRPEASYPPLPPATNNEPFKGKLWCVLETNGGLNLTAVAAALSYACGQGNGTCAAIQTGGKCFQPNTVAAHAKYAFNSYWQQFRSTGGSCYFNGLAVQITTDPSKFFFLLIFKKKKKAFLTSQKKKKNFLFLFL</sequence>
<keyword evidence="6" id="KW-0336">GPI-anchor</keyword>
<keyword evidence="7 14" id="KW-0732">Signal</keyword>
<dbReference type="GO" id="GO:0005975">
    <property type="term" value="P:carbohydrate metabolic process"/>
    <property type="evidence" value="ECO:0007669"/>
    <property type="project" value="InterPro"/>
</dbReference>
<reference evidence="16 17" key="1">
    <citation type="journal article" date="2016" name="Sci. Rep.">
        <title>The Dendrobium catenatum Lindl. genome sequence provides insights into polysaccharide synthase, floral development and adaptive evolution.</title>
        <authorList>
            <person name="Zhang G.Q."/>
            <person name="Xu Q."/>
            <person name="Bian C."/>
            <person name="Tsai W.C."/>
            <person name="Yeh C.M."/>
            <person name="Liu K.W."/>
            <person name="Yoshida K."/>
            <person name="Zhang L.S."/>
            <person name="Chang S.B."/>
            <person name="Chen F."/>
            <person name="Shi Y."/>
            <person name="Su Y.Y."/>
            <person name="Zhang Y.Q."/>
            <person name="Chen L.J."/>
            <person name="Yin Y."/>
            <person name="Lin M."/>
            <person name="Huang H."/>
            <person name="Deng H."/>
            <person name="Wang Z.W."/>
            <person name="Zhu S.L."/>
            <person name="Zhao X."/>
            <person name="Deng C."/>
            <person name="Niu S.C."/>
            <person name="Huang J."/>
            <person name="Wang M."/>
            <person name="Liu G.H."/>
            <person name="Yang H.J."/>
            <person name="Xiao X.J."/>
            <person name="Hsiao Y.Y."/>
            <person name="Wu W.L."/>
            <person name="Chen Y.Y."/>
            <person name="Mitsuda N."/>
            <person name="Ohme-Takagi M."/>
            <person name="Luo Y.B."/>
            <person name="Van de Peer Y."/>
            <person name="Liu Z.J."/>
        </authorList>
    </citation>
    <scope>NUCLEOTIDE SEQUENCE [LARGE SCALE GENOMIC DNA]</scope>
    <source>
        <tissue evidence="16">The whole plant</tissue>
    </source>
</reference>
<evidence type="ECO:0000256" key="7">
    <source>
        <dbReference type="ARBA" id="ARBA00022729"/>
    </source>
</evidence>
<keyword evidence="12" id="KW-0326">Glycosidase</keyword>
<evidence type="ECO:0000256" key="12">
    <source>
        <dbReference type="ARBA" id="ARBA00023295"/>
    </source>
</evidence>
<dbReference type="FunFam" id="3.20.20.80:FF:000005">
    <property type="entry name" value="Glucan endo-1,3-beta-glucosidase 14"/>
    <property type="match status" value="1"/>
</dbReference>
<evidence type="ECO:0000256" key="11">
    <source>
        <dbReference type="ARBA" id="ARBA00023180"/>
    </source>
</evidence>
<comment type="catalytic activity">
    <reaction evidence="1">
        <text>Hydrolysis of (1-&gt;3)-beta-D-glucosidic linkages in (1-&gt;3)-beta-D-glucans.</text>
        <dbReference type="EC" id="3.2.1.39"/>
    </reaction>
</comment>
<feature type="domain" description="X8" evidence="15">
    <location>
        <begin position="381"/>
        <end position="466"/>
    </location>
</feature>
<evidence type="ECO:0000256" key="6">
    <source>
        <dbReference type="ARBA" id="ARBA00022622"/>
    </source>
</evidence>
<keyword evidence="8" id="KW-0378">Hydrolase</keyword>
<dbReference type="FunFam" id="1.20.58.1040:FF:000001">
    <property type="entry name" value="Glucan endo-1,3-beta-glucosidase 4"/>
    <property type="match status" value="1"/>
</dbReference>
<evidence type="ECO:0000259" key="15">
    <source>
        <dbReference type="SMART" id="SM00768"/>
    </source>
</evidence>
<gene>
    <name evidence="16" type="primary">A6</name>
    <name evidence="16" type="ORF">MA16_Dca017565</name>
</gene>
<evidence type="ECO:0000256" key="4">
    <source>
        <dbReference type="ARBA" id="ARBA00012780"/>
    </source>
</evidence>
<proteinExistence type="inferred from homology"/>
<evidence type="ECO:0000256" key="14">
    <source>
        <dbReference type="SAM" id="SignalP"/>
    </source>
</evidence>
<evidence type="ECO:0000313" key="16">
    <source>
        <dbReference type="EMBL" id="PKU76152.1"/>
    </source>
</evidence>
<protein>
    <recommendedName>
        <fullName evidence="4">glucan endo-1,3-beta-D-glucosidase</fullName>
        <ecNumber evidence="4">3.2.1.39</ecNumber>
    </recommendedName>
</protein>